<dbReference type="RefSeq" id="WP_371392229.1">
    <property type="nucleotide sequence ID" value="NZ_CP163421.1"/>
</dbReference>
<keyword evidence="2" id="KW-1185">Reference proteome</keyword>
<protein>
    <submittedName>
        <fullName evidence="1">Uncharacterized protein</fullName>
    </submittedName>
</protein>
<sequence>MSNKNLQTQIDFIKDRAFLIMGASVTERDPQDPRALSGIDDATRFLRSLPADCSEPWISGGITTNPEPILTFNWLLPGSGKTGNNIDHYVVTIYGYGRWSVGCDKNGKRITRTGNSIEDLLTLNVGREIKLGKKGHASKCYKKYKL</sequence>
<organism evidence="1 2">
    <name type="scientific">Glycocaulis abyssi</name>
    <dbReference type="NCBI Taxonomy" id="1433403"/>
    <lineage>
        <taxon>Bacteria</taxon>
        <taxon>Pseudomonadati</taxon>
        <taxon>Pseudomonadota</taxon>
        <taxon>Alphaproteobacteria</taxon>
        <taxon>Maricaulales</taxon>
        <taxon>Maricaulaceae</taxon>
        <taxon>Glycocaulis</taxon>
    </lineage>
</organism>
<gene>
    <name evidence="1" type="ORF">ACFPB0_14260</name>
</gene>
<evidence type="ECO:0000313" key="1">
    <source>
        <dbReference type="EMBL" id="MFC4726453.1"/>
    </source>
</evidence>
<dbReference type="EMBL" id="JBHSGQ010000013">
    <property type="protein sequence ID" value="MFC4726453.1"/>
    <property type="molecule type" value="Genomic_DNA"/>
</dbReference>
<evidence type="ECO:0000313" key="2">
    <source>
        <dbReference type="Proteomes" id="UP001596024"/>
    </source>
</evidence>
<comment type="caution">
    <text evidence="1">The sequence shown here is derived from an EMBL/GenBank/DDBJ whole genome shotgun (WGS) entry which is preliminary data.</text>
</comment>
<name>A0ABV9NIQ2_9PROT</name>
<proteinExistence type="predicted"/>
<reference evidence="2" key="1">
    <citation type="journal article" date="2019" name="Int. J. Syst. Evol. Microbiol.">
        <title>The Global Catalogue of Microorganisms (GCM) 10K type strain sequencing project: providing services to taxonomists for standard genome sequencing and annotation.</title>
        <authorList>
            <consortium name="The Broad Institute Genomics Platform"/>
            <consortium name="The Broad Institute Genome Sequencing Center for Infectious Disease"/>
            <person name="Wu L."/>
            <person name="Ma J."/>
        </authorList>
    </citation>
    <scope>NUCLEOTIDE SEQUENCE [LARGE SCALE GENOMIC DNA]</scope>
    <source>
        <strain evidence="2">CCUG 62981</strain>
    </source>
</reference>
<dbReference type="Proteomes" id="UP001596024">
    <property type="component" value="Unassembled WGS sequence"/>
</dbReference>
<accession>A0ABV9NIQ2</accession>